<evidence type="ECO:0000313" key="2">
    <source>
        <dbReference type="EMBL" id="KAL2558771.1"/>
    </source>
</evidence>
<dbReference type="Proteomes" id="UP001604277">
    <property type="component" value="Unassembled WGS sequence"/>
</dbReference>
<feature type="region of interest" description="Disordered" evidence="1">
    <location>
        <begin position="75"/>
        <end position="122"/>
    </location>
</feature>
<gene>
    <name evidence="2" type="ORF">Fot_03510</name>
</gene>
<accession>A0ABD1XAJ0</accession>
<dbReference type="EMBL" id="JBFOLJ010000001">
    <property type="protein sequence ID" value="KAL2558771.1"/>
    <property type="molecule type" value="Genomic_DNA"/>
</dbReference>
<keyword evidence="3" id="KW-1185">Reference proteome</keyword>
<protein>
    <submittedName>
        <fullName evidence="2">Uncharacterized protein</fullName>
    </submittedName>
</protein>
<feature type="compositionally biased region" description="Polar residues" evidence="1">
    <location>
        <begin position="92"/>
        <end position="104"/>
    </location>
</feature>
<organism evidence="2 3">
    <name type="scientific">Forsythia ovata</name>
    <dbReference type="NCBI Taxonomy" id="205694"/>
    <lineage>
        <taxon>Eukaryota</taxon>
        <taxon>Viridiplantae</taxon>
        <taxon>Streptophyta</taxon>
        <taxon>Embryophyta</taxon>
        <taxon>Tracheophyta</taxon>
        <taxon>Spermatophyta</taxon>
        <taxon>Magnoliopsida</taxon>
        <taxon>eudicotyledons</taxon>
        <taxon>Gunneridae</taxon>
        <taxon>Pentapetalae</taxon>
        <taxon>asterids</taxon>
        <taxon>lamiids</taxon>
        <taxon>Lamiales</taxon>
        <taxon>Oleaceae</taxon>
        <taxon>Forsythieae</taxon>
        <taxon>Forsythia</taxon>
    </lineage>
</organism>
<name>A0ABD1XAJ0_9LAMI</name>
<comment type="caution">
    <text evidence="2">The sequence shown here is derived from an EMBL/GenBank/DDBJ whole genome shotgun (WGS) entry which is preliminary data.</text>
</comment>
<evidence type="ECO:0000256" key="1">
    <source>
        <dbReference type="SAM" id="MobiDB-lite"/>
    </source>
</evidence>
<proteinExistence type="predicted"/>
<dbReference type="AlphaFoldDB" id="A0ABD1XAJ0"/>
<evidence type="ECO:0000313" key="3">
    <source>
        <dbReference type="Proteomes" id="UP001604277"/>
    </source>
</evidence>
<sequence>MGENDLKRQNEHLENIDFNPKRQRDEVPEVVVSDEGEVQRKNCIRRYKMSIANIVSNLAEQVQILVEANTRSAITGGQANDEERSWAEVKAPSTSHSHPYSEPQNYRRYQPADLLKERERRPARSTSIFDRLCDEGPIL</sequence>
<reference evidence="3" key="1">
    <citation type="submission" date="2024-07" db="EMBL/GenBank/DDBJ databases">
        <title>Two chromosome-level genome assemblies of Korean endemic species Abeliophyllum distichum and Forsythia ovata (Oleaceae).</title>
        <authorList>
            <person name="Jang H."/>
        </authorList>
    </citation>
    <scope>NUCLEOTIDE SEQUENCE [LARGE SCALE GENOMIC DNA]</scope>
</reference>